<dbReference type="SUPFAM" id="SSF51126">
    <property type="entry name" value="Pectin lyase-like"/>
    <property type="match status" value="1"/>
</dbReference>
<feature type="compositionally biased region" description="Pro residues" evidence="1">
    <location>
        <begin position="2357"/>
        <end position="2393"/>
    </location>
</feature>
<feature type="compositionally biased region" description="Pro residues" evidence="1">
    <location>
        <begin position="3148"/>
        <end position="3203"/>
    </location>
</feature>
<sequence length="4288" mass="428408">MTRIADHPPASLASPPWPHAGHALLKPLVVALAAVMPWQADAQTRPAPSAIPVPKSAAGWRVYGSGRTAPVVTPNSRGGQDMSVLQSSQRAIYNWASFNIGESSSVTFDMPAGGASALNRIHDANPSQIYGSLKATNGGELILYNRNGILFGGGAQVNVGSLIATTLSPRDDDFKVGFSANVLGPDPAFRYSFDPDNTASLFDKSFVRVDAGATLTSAEGGRIFLFAKQVDNAGKLATPGGQTVLAAGAEAYLRLPTDAPTAQKVYASESNPNVPALRGLLVEVGRADLGTAGDGTVTNATSGEIATPRGNATLVGMAVNQSGRISATTSVSQNGSILLLAQGNATGSLVPSDPQYKRARVGGQLVLGTGSEITIRPDDLGADGKPLTSDGNAGFTASRLALSGADIHLQGGASIVAPGAQATLRATQTPAYDTAPGVTQTFIPDGGNLSIDAGARIDLSGTTDTTVSASRYFVTTELLGSNDLKDAPLQKDGLLFKNKVTLDVRAASDILGDLASYRSGLQRSASERLSAGGTLSIVSGGTVHVATGAKLDVSGGRVTVSEATVSPTLLTAQSGQVYTLNTAPKDLVYSGISNAFVNRSGWRRNGASVAYGLTGSARVEAGYVEGRDAGTISIVSPRLSLLGELGGQSTQGRRQLMGLDSRAALGGLTLGAPRHGNDFGSISYAGAVLQSLAIKASASEAGAELSLAQIEQGGFGRIQIAALGDLDLPAGASLNLPLLASLELDSERGSVRLGSSIRLPGGSLLARSLDGGSIEVGAGARIDASGVWTNAPLDGGVGSAAGTGGGSIQLSSRGSVSTAAGSALNVSGGAWVDASGTVRGGNGGSLALSAGLGSFSNDRDQRRLNLAGSFSGYSMQRGASLALTTQSIGIGSDRAADLNLGNDFFNQGGFASFALDGRQFLDLGANARLEPVVTTWVAKADATQLASGSPAAEAMRIGQAANSLPPVVNLSLRSSGLGAGRSEGRLTAAAGASIVLRPQASLQLEARTALDWRGSVKAPGGSVGFNVARNAGAGDEAIAQSLWLGSQSVIDVAGTRLLTPSNDGLQRGQMLAGGSVNAAVSGGLAGSLVWQQGAQIKLDGAVGELDVSLREAGAITTSRQTVASSGGSLAFSGNGAMLLEGQFSAAGGNASQAGGRLSVALTSGARDTAGALPPVRELQLTAQPGQASAGLQTDALAAPTGLDQASAAISAAQITASGAADVTLAAQDGLRIADGVNFSVDRHLTLDAPRLSQSGTAAASLTAANLTWRNQQARIDTGGARRDLPTAQGGSATLNLAGNNVVLADRLVTQGVGKLSVTARQDLRLQAATFGDPDRAGLLQTQADLSLRAAQIYPATDTPFTLDATGRLVSISATSKPTDQPASAGGQLTIKAAQIEQGGVLRAPFGSISLQASEQLTLAAGSETSVSGAGQTLLFGEFNGSTWLAPSNRDTALTTPLAKSVTLESPRQELQAGATVDLSGGGELKGWQFVPGPGGSRDVFTGSDGAFALLPGRQLQGLWDPSLAAATPALGREIIIGEGAAVPAGRYTLLPARYAVLDGTYLIRPASGTVAALGTAITQVDGSQLIGARLADAGTGLQAALPGAWTLETSAQARKRAEIRLTDFDAQFAANASKAGSAVPAGARDAGRLVLAGQQMAIAATLRGAVGSLQEGAAAAVPGRGAEVYIAAEQIQVGGQLAAGDSQTLLLNAAELHQLGAQSLVLGARPGTGAALDALPLDVQARELRVAAGTVLSAQDLTLAARDTLTLGDGSTLTASAPTTSLASSTPWQYRVSGDGAALRVSSEARAELLRSTPPDFSGLLEIGSQVKLAAGSGAIALDSSGRATIGSELGLQAGALALGAGALSVGNLPADTNRLRLDPTWLSGLSGQGSNADLTLRSYSSIAFAAGNSLGELQPRRLTLDAPLLLAPTLGEAVVKAGDLVLANRSGVAPGTDNRAGQLTLQADRTLTLAGGAQHSAASTTTWQAGEAAWLQGTGEFSAQSHLNVTAPLLGHAGKADTRIRADGAFRLASNGAPTAATTAQQQPGGRLAIDAASIEQAGRIELRGGRVDLSSSGLLHLAPSAITSVAGQTVKLAGSDIALAAGSLNLQSRTGNISADAGSLLDVSAAPGGDAGTLSITAAQGRIDIAGSLRGAATAAGNTQGDAASLLLDSRDAVDLAALASRLNSGEFGQLVSVRNRSGDQLLAAGTTLAASEIRLVSDAGKLDIAGVLNSSSTRGDAGSIVLAAGQDLTLLGGAQLRASSPAGQGGDVEIHSTAGQIDLGAGALIDTRGRSAAQHGSLLLRASREGLAEDGSGVGNEVRIKPIAAEIRGVALVDVEAVKVYHGVTEIGIGSAPAPAPTPAPTPAPVPAPSPAPSPAPAPSPTPVPGPVIPPSENDSTRNQLPPAPPLQPAAAGAQAMALTASSATEPSAGNGNDSTRDQLPPGSAGPAPAPTPAPAPAPTPPPGPIPGSFGTALVDHESRAFLEAQAESISQRLSSLQPSQAPGALQPRMRVRAGAELQSSGDMRLGVDWNLPLLVKADREAMPHAGETSITLRAAGKLEITHGLSAGFQSPNGSASTALDDWVAVSGRAGSLRLVAGADLTSADLLATRHGATDSQLLIGRPASFNETPPTVPVRSTTGDIRIASAGDVVLSNIGAKVYTTGHPVLSQEPENLDAPASPPPPPPAPVPPPAPTPTPVPTPPPAPAPVPTPPPAPTPVPTPPPAPAPTPVPVPPPSPSPSPAPSPAPTVPSEGNGNESTGGKLPPPPPTTPGQAPTPTPVPVPPPAPTPVPTPPPAPTPVPVPPPSPSPSPAPTPTVPSNGNGNESTGGTLPPPPPTTPGQAPAPTPVPTPPPAPTPVPTPPPAPTPVPVPPPSPSPSPAPTPTVPSAGNGNESTGDTLPPPPPTTPGQAPTPTPVPTPPPAPTPVPTPPPAPTPVPVPPPAPTPVPTPPPAPTPVPVPPPAPTPVPVPPPSPSPSPAPAPTVPSAGNGNESTGDTLPPPPPTTPGQAPTPTPVPTPPPAPTPVPTPPPAPTPVPVPPPAPTPVPVPPPAPTPVPTPPPAPTPVPVPPPAPTPVPTPPPAPTPVPTPPPAPTPVPTPPPAPTPVPVPPPAPTPVPVPPPSPAPSPAPAPTVPSEGNGNESTGGKLPPPPPTTPGQAPTPTPVPTPPPAPTPVPVPPPAPTPVPAPPPAPTPVPTPPPAPTVPSTGNGNESTGDKLPPTPPTTHPANGPAASASTAATTGTGLAKAANTGATAENAEQAGNTSAGNGNDTTQGSLPPSPPTRPGEVTTPVPTPPAAPTPAPTAPTPPAPVPTPAPPPAEPDPIPAADANLGMDLSLLAPDLQAAGLSPFLARGGSISIKAGKDLKGAALGRTHDDVSQWWWRSGVDGMSPTAWWSRYDQFGQGIATFGGGHVSLTAGGNAVQVHAAAAGSGWRGLPDNDPAITATQVFQRGGGNVSLTAGGDVLGGRLFATGERLDVKAGGAVARDPADLQVSVDAGLQLLHLGTQVRVRTADGLDLAAVRDAGMTTTASANTLGLGGVLGGLSAGASLDLLSNTGELRLRGDAARSGGQPGSRDAAESLLPETLRVVAPGGDVTLDAALMQMPQRDARTEILASGSVTLTGLAVAAQANPLEVGLYNRDRLATLLGQPLSGLRPTRYADQEGVTPVDTAAQLDASDRSAVRIVAGEDVRVDSNIVSARPVQLEAGRDIVFRNGQKLSIQHQDWRVGSDGTPLQVREFSWLQAGRDQRGVAVEIAGPGELLVLAGRDIDLGQNSGLVALGGTRNSSLLPARGSDITVVAGLRGDGQDYRQAVREGFALLGSSGWTPARLASLYTALGGERTGFATLPAGEQLAALRELMGAATVDARIASYVRGLPARADAAEQRLRIAVLLGVEPGDAKVTDYAAKLASTNQPAWSELSEAQALKVFDQLPEAQRAGITTPLLTQRLSGMDDAGRHTLLAGLAGAKELGALGSYVRSLGGALATMSDAQALQAFEALPLQQQMPWLNQQLMAELQVSGAAAAALAGDERWRAYAPGYAAINSLFPIDALNARPSGEVRLPTSQIKTLQQGDIRLLAPGGGANAGELVASGSPKAPTELGLVTVNGGDIVAAVRNDFAVNQSRVFTLAKGDLLLWASAGNIDAGRGAKTVTGAPAPVLRLDDQGNLVFDTSGSFSGSGIAVLNADSNLFLFAPAGEINAGEAGIRSKGNATLAAERLVNAVDIQVGGKTSGGGKVDAQAPTIAAPSNATLAAASAGLSSGDSEDDEKKKRRKRRNLLLEFLGFGSS</sequence>
<accession>A0ABW7EZ23</accession>
<feature type="compositionally biased region" description="Pro residues" evidence="1">
    <location>
        <begin position="3292"/>
        <end position="3325"/>
    </location>
</feature>
<feature type="compositionally biased region" description="Pro residues" evidence="1">
    <location>
        <begin position="2681"/>
        <end position="2751"/>
    </location>
</feature>
<dbReference type="Gene3D" id="2.160.20.10">
    <property type="entry name" value="Single-stranded right-handed beta-helix, Pectin lyase-like"/>
    <property type="match status" value="1"/>
</dbReference>
<dbReference type="PANTHER" id="PTHR12338">
    <property type="entry name" value="AUTOTRANSPORTER"/>
    <property type="match status" value="1"/>
</dbReference>
<evidence type="ECO:0000313" key="4">
    <source>
        <dbReference type="Proteomes" id="UP001606210"/>
    </source>
</evidence>
<dbReference type="Pfam" id="PF05860">
    <property type="entry name" value="TPS"/>
    <property type="match status" value="1"/>
</dbReference>
<protein>
    <submittedName>
        <fullName evidence="3">Filamentous hemagglutinin family protein</fullName>
    </submittedName>
</protein>
<dbReference type="SMART" id="SM00912">
    <property type="entry name" value="Haemagg_act"/>
    <property type="match status" value="1"/>
</dbReference>
<comment type="caution">
    <text evidence="3">The sequence shown here is derived from an EMBL/GenBank/DDBJ whole genome shotgun (WGS) entry which is preliminary data.</text>
</comment>
<dbReference type="Proteomes" id="UP001606210">
    <property type="component" value="Unassembled WGS sequence"/>
</dbReference>
<feature type="compositionally biased region" description="Pro residues" evidence="1">
    <location>
        <begin position="3000"/>
        <end position="3133"/>
    </location>
</feature>
<dbReference type="EMBL" id="JBIGHV010000002">
    <property type="protein sequence ID" value="MFG6429491.1"/>
    <property type="molecule type" value="Genomic_DNA"/>
</dbReference>
<dbReference type="NCBIfam" id="TIGR01901">
    <property type="entry name" value="adhes_NPXG"/>
    <property type="match status" value="1"/>
</dbReference>
<feature type="compositionally biased region" description="Low complexity" evidence="1">
    <location>
        <begin position="2820"/>
        <end position="2833"/>
    </location>
</feature>
<evidence type="ECO:0000256" key="1">
    <source>
        <dbReference type="SAM" id="MobiDB-lite"/>
    </source>
</evidence>
<feature type="compositionally biased region" description="Polar residues" evidence="1">
    <location>
        <begin position="2425"/>
        <end position="2437"/>
    </location>
</feature>
<dbReference type="InterPro" id="IPR008638">
    <property type="entry name" value="FhaB/CdiA-like_TPS"/>
</dbReference>
<feature type="compositionally biased region" description="Low complexity" evidence="1">
    <location>
        <begin position="3228"/>
        <end position="3264"/>
    </location>
</feature>
<feature type="region of interest" description="Disordered" evidence="1">
    <location>
        <begin position="2357"/>
        <end position="2475"/>
    </location>
</feature>
<name>A0ABW7EZ23_9BURK</name>
<dbReference type="InterPro" id="IPR021026">
    <property type="entry name" value="Filamn_hemagglutn_DUF3739"/>
</dbReference>
<feature type="domain" description="Filamentous haemagglutinin FhaB/tRNA nuclease CdiA-like TPS" evidence="2">
    <location>
        <begin position="66"/>
        <end position="173"/>
    </location>
</feature>
<feature type="compositionally biased region" description="Pro residues" evidence="1">
    <location>
        <begin position="2451"/>
        <end position="2469"/>
    </location>
</feature>
<proteinExistence type="predicted"/>
<reference evidence="3 4" key="1">
    <citation type="submission" date="2024-08" db="EMBL/GenBank/DDBJ databases">
        <authorList>
            <person name="Lu H."/>
        </authorList>
    </citation>
    <scope>NUCLEOTIDE SEQUENCE [LARGE SCALE GENOMIC DNA]</scope>
    <source>
        <strain evidence="3 4">LYH14W</strain>
    </source>
</reference>
<dbReference type="PANTHER" id="PTHR12338:SF5">
    <property type="entry name" value="ANTIGEN 43-RELATED"/>
    <property type="match status" value="1"/>
</dbReference>
<keyword evidence="4" id="KW-1185">Reference proteome</keyword>
<dbReference type="Pfam" id="PF12545">
    <property type="entry name" value="DUF3739"/>
    <property type="match status" value="1"/>
</dbReference>
<feature type="compositionally biased region" description="Low complexity" evidence="1">
    <location>
        <begin position="2412"/>
        <end position="2424"/>
    </location>
</feature>
<feature type="compositionally biased region" description="Pro residues" evidence="1">
    <location>
        <begin position="2766"/>
        <end position="2819"/>
    </location>
</feature>
<dbReference type="RefSeq" id="WP_394476976.1">
    <property type="nucleotide sequence ID" value="NZ_JBIGHV010000002.1"/>
</dbReference>
<organism evidence="3 4">
    <name type="scientific">Pelomonas parva</name>
    <dbReference type="NCBI Taxonomy" id="3299032"/>
    <lineage>
        <taxon>Bacteria</taxon>
        <taxon>Pseudomonadati</taxon>
        <taxon>Pseudomonadota</taxon>
        <taxon>Betaproteobacteria</taxon>
        <taxon>Burkholderiales</taxon>
        <taxon>Sphaerotilaceae</taxon>
        <taxon>Roseateles</taxon>
    </lineage>
</organism>
<feature type="compositionally biased region" description="Pro residues" evidence="1">
    <location>
        <begin position="2834"/>
        <end position="2887"/>
    </location>
</feature>
<dbReference type="InterPro" id="IPR050909">
    <property type="entry name" value="Bact_Autotransporter_VF"/>
</dbReference>
<evidence type="ECO:0000313" key="3">
    <source>
        <dbReference type="EMBL" id="MFG6429491.1"/>
    </source>
</evidence>
<feature type="region of interest" description="Disordered" evidence="1">
    <location>
        <begin position="2670"/>
        <end position="3329"/>
    </location>
</feature>
<feature type="compositionally biased region" description="Pro residues" evidence="1">
    <location>
        <begin position="2902"/>
        <end position="2985"/>
    </location>
</feature>
<evidence type="ECO:0000259" key="2">
    <source>
        <dbReference type="SMART" id="SM00912"/>
    </source>
</evidence>
<feature type="compositionally biased region" description="Polar residues" evidence="1">
    <location>
        <begin position="3265"/>
        <end position="3277"/>
    </location>
</feature>
<dbReference type="InterPro" id="IPR011050">
    <property type="entry name" value="Pectin_lyase_fold/virulence"/>
</dbReference>
<gene>
    <name evidence="3" type="ORF">ACG00Y_06195</name>
</gene>
<dbReference type="InterPro" id="IPR012334">
    <property type="entry name" value="Pectin_lyas_fold"/>
</dbReference>